<sequence length="103" mass="11644">FSSVKKQPHPPPRRAGNVGSLLLTPQENDCLFGYLGRKCATLCSAVVQVYRAERSGCWMKRCCGVVCLVKDNPQRSYFIRVFDIKVSRTHRSLHQNLSAAGWF</sequence>
<dbReference type="PROSITE" id="PS50229">
    <property type="entry name" value="WH1"/>
    <property type="match status" value="1"/>
</dbReference>
<evidence type="ECO:0000259" key="2">
    <source>
        <dbReference type="PROSITE" id="PS50229"/>
    </source>
</evidence>
<evidence type="ECO:0000256" key="1">
    <source>
        <dbReference type="SAM" id="MobiDB-lite"/>
    </source>
</evidence>
<evidence type="ECO:0000313" key="3">
    <source>
        <dbReference type="Ensembl" id="ENSCVAP00000008065.1"/>
    </source>
</evidence>
<dbReference type="InterPro" id="IPR000697">
    <property type="entry name" value="WH1/EVH1_dom"/>
</dbReference>
<dbReference type="SUPFAM" id="SSF50729">
    <property type="entry name" value="PH domain-like"/>
    <property type="match status" value="1"/>
</dbReference>
<dbReference type="STRING" id="28743.ENSCVAP00000008065"/>
<evidence type="ECO:0000313" key="4">
    <source>
        <dbReference type="Proteomes" id="UP000265020"/>
    </source>
</evidence>
<keyword evidence="4" id="KW-1185">Reference proteome</keyword>
<dbReference type="GeneTree" id="ENSGT00730000110895"/>
<dbReference type="Ensembl" id="ENSCVAT00000002248.1">
    <property type="protein sequence ID" value="ENSCVAP00000008065.1"/>
    <property type="gene ID" value="ENSCVAG00000009815.1"/>
</dbReference>
<reference evidence="3" key="1">
    <citation type="submission" date="2025-08" db="UniProtKB">
        <authorList>
            <consortium name="Ensembl"/>
        </authorList>
    </citation>
    <scope>IDENTIFICATION</scope>
</reference>
<name>A0A3Q2FQJ7_CYPVA</name>
<organism evidence="3 4">
    <name type="scientific">Cyprinodon variegatus</name>
    <name type="common">Sheepshead minnow</name>
    <dbReference type="NCBI Taxonomy" id="28743"/>
    <lineage>
        <taxon>Eukaryota</taxon>
        <taxon>Metazoa</taxon>
        <taxon>Chordata</taxon>
        <taxon>Craniata</taxon>
        <taxon>Vertebrata</taxon>
        <taxon>Euteleostomi</taxon>
        <taxon>Actinopterygii</taxon>
        <taxon>Neopterygii</taxon>
        <taxon>Teleostei</taxon>
        <taxon>Neoteleostei</taxon>
        <taxon>Acanthomorphata</taxon>
        <taxon>Ovalentaria</taxon>
        <taxon>Atherinomorphae</taxon>
        <taxon>Cyprinodontiformes</taxon>
        <taxon>Cyprinodontidae</taxon>
        <taxon>Cyprinodon</taxon>
    </lineage>
</organism>
<accession>A0A3Q2FQJ7</accession>
<dbReference type="Pfam" id="PF00568">
    <property type="entry name" value="WH1"/>
    <property type="match status" value="1"/>
</dbReference>
<reference evidence="3" key="2">
    <citation type="submission" date="2025-09" db="UniProtKB">
        <authorList>
            <consortium name="Ensembl"/>
        </authorList>
    </citation>
    <scope>IDENTIFICATION</scope>
</reference>
<dbReference type="InterPro" id="IPR011993">
    <property type="entry name" value="PH-like_dom_sf"/>
</dbReference>
<dbReference type="Gene3D" id="2.30.29.30">
    <property type="entry name" value="Pleckstrin-homology domain (PH domain)/Phosphotyrosine-binding domain (PTB)"/>
    <property type="match status" value="1"/>
</dbReference>
<feature type="region of interest" description="Disordered" evidence="1">
    <location>
        <begin position="1"/>
        <end position="20"/>
    </location>
</feature>
<feature type="compositionally biased region" description="Basic residues" evidence="1">
    <location>
        <begin position="1"/>
        <end position="12"/>
    </location>
</feature>
<dbReference type="Proteomes" id="UP000265020">
    <property type="component" value="Unassembled WGS sequence"/>
</dbReference>
<dbReference type="OMA" id="AERSGCW"/>
<feature type="domain" description="WH1" evidence="2">
    <location>
        <begin position="35"/>
        <end position="103"/>
    </location>
</feature>
<dbReference type="AlphaFoldDB" id="A0A3Q2FQJ7"/>
<proteinExistence type="predicted"/>
<protein>
    <recommendedName>
        <fullName evidence="2">WH1 domain-containing protein</fullName>
    </recommendedName>
</protein>